<evidence type="ECO:0000256" key="1">
    <source>
        <dbReference type="SAM" id="MobiDB-lite"/>
    </source>
</evidence>
<keyword evidence="3" id="KW-1185">Reference proteome</keyword>
<protein>
    <submittedName>
        <fullName evidence="4">Uncharacterized protein</fullName>
    </submittedName>
</protein>
<evidence type="ECO:0000313" key="4">
    <source>
        <dbReference type="WBParaSite" id="MBELARI_LOCUS781"/>
    </source>
</evidence>
<feature type="transmembrane region" description="Helical" evidence="2">
    <location>
        <begin position="81"/>
        <end position="102"/>
    </location>
</feature>
<dbReference type="AlphaFoldDB" id="A0AAF3FL06"/>
<sequence>MGYFSKSVKKRIGNRKSKPKEREKGPSKCKNGQKDCIGNVVDEVNLPEPTPNFQRKIRLANGKFDYIEEDALAMTLKKTDYTIASVIVFLFFSAGFLIFWASKNGRKRSPFRSLTKQETIPLREKKKTLFPTESSLNIYPIRKIGSGGYGIAMELIGYNP</sequence>
<feature type="compositionally biased region" description="Basic residues" evidence="1">
    <location>
        <begin position="7"/>
        <end position="19"/>
    </location>
</feature>
<dbReference type="WBParaSite" id="MBELARI_LOCUS781">
    <property type="protein sequence ID" value="MBELARI_LOCUS781"/>
    <property type="gene ID" value="MBELARI_LOCUS781"/>
</dbReference>
<name>A0AAF3FL06_9BILA</name>
<feature type="region of interest" description="Disordered" evidence="1">
    <location>
        <begin position="1"/>
        <end position="32"/>
    </location>
</feature>
<evidence type="ECO:0000256" key="2">
    <source>
        <dbReference type="SAM" id="Phobius"/>
    </source>
</evidence>
<dbReference type="Proteomes" id="UP000887575">
    <property type="component" value="Unassembled WGS sequence"/>
</dbReference>
<keyword evidence="2" id="KW-0472">Membrane</keyword>
<organism evidence="3 4">
    <name type="scientific">Mesorhabditis belari</name>
    <dbReference type="NCBI Taxonomy" id="2138241"/>
    <lineage>
        <taxon>Eukaryota</taxon>
        <taxon>Metazoa</taxon>
        <taxon>Ecdysozoa</taxon>
        <taxon>Nematoda</taxon>
        <taxon>Chromadorea</taxon>
        <taxon>Rhabditida</taxon>
        <taxon>Rhabditina</taxon>
        <taxon>Rhabditomorpha</taxon>
        <taxon>Rhabditoidea</taxon>
        <taxon>Rhabditidae</taxon>
        <taxon>Mesorhabditinae</taxon>
        <taxon>Mesorhabditis</taxon>
    </lineage>
</organism>
<reference evidence="4" key="1">
    <citation type="submission" date="2024-02" db="UniProtKB">
        <authorList>
            <consortium name="WormBaseParasite"/>
        </authorList>
    </citation>
    <scope>IDENTIFICATION</scope>
</reference>
<evidence type="ECO:0000313" key="3">
    <source>
        <dbReference type="Proteomes" id="UP000887575"/>
    </source>
</evidence>
<keyword evidence="2" id="KW-0812">Transmembrane</keyword>
<proteinExistence type="predicted"/>
<keyword evidence="2" id="KW-1133">Transmembrane helix</keyword>
<accession>A0AAF3FL06</accession>